<keyword evidence="6" id="KW-1185">Reference proteome</keyword>
<dbReference type="GO" id="GO:0007167">
    <property type="term" value="P:enzyme-linked receptor protein signaling pathway"/>
    <property type="evidence" value="ECO:0007669"/>
    <property type="project" value="TreeGrafter"/>
</dbReference>
<evidence type="ECO:0000313" key="5">
    <source>
        <dbReference type="EMBL" id="CAG7727051.1"/>
    </source>
</evidence>
<dbReference type="Proteomes" id="UP000708208">
    <property type="component" value="Unassembled WGS sequence"/>
</dbReference>
<feature type="region of interest" description="Disordered" evidence="3">
    <location>
        <begin position="17"/>
        <end position="36"/>
    </location>
</feature>
<evidence type="ECO:0000256" key="1">
    <source>
        <dbReference type="ARBA" id="ARBA00022999"/>
    </source>
</evidence>
<protein>
    <recommendedName>
        <fullName evidence="4">SH2 domain-containing protein</fullName>
    </recommendedName>
</protein>
<name>A0A8J2K3C7_9HEXA</name>
<accession>A0A8J2K3C7</accession>
<dbReference type="PANTHER" id="PTHR19969">
    <property type="entry name" value="SH2-SH3 ADAPTOR PROTEIN-RELATED"/>
    <property type="match status" value="1"/>
</dbReference>
<evidence type="ECO:0000259" key="4">
    <source>
        <dbReference type="PROSITE" id="PS50001"/>
    </source>
</evidence>
<feature type="compositionally biased region" description="Acidic residues" evidence="3">
    <location>
        <begin position="27"/>
        <end position="36"/>
    </location>
</feature>
<dbReference type="InterPro" id="IPR000980">
    <property type="entry name" value="SH2"/>
</dbReference>
<feature type="domain" description="SH2" evidence="4">
    <location>
        <begin position="56"/>
        <end position="145"/>
    </location>
</feature>
<feature type="region of interest" description="Disordered" evidence="3">
    <location>
        <begin position="190"/>
        <end position="221"/>
    </location>
</feature>
<dbReference type="EMBL" id="CAJVCH010143020">
    <property type="protein sequence ID" value="CAG7727051.1"/>
    <property type="molecule type" value="Genomic_DNA"/>
</dbReference>
<dbReference type="GO" id="GO:0035591">
    <property type="term" value="F:signaling adaptor activity"/>
    <property type="evidence" value="ECO:0007669"/>
    <property type="project" value="TreeGrafter"/>
</dbReference>
<dbReference type="SMART" id="SM00252">
    <property type="entry name" value="SH2"/>
    <property type="match status" value="1"/>
</dbReference>
<dbReference type="GO" id="GO:0016477">
    <property type="term" value="P:cell migration"/>
    <property type="evidence" value="ECO:0007669"/>
    <property type="project" value="TreeGrafter"/>
</dbReference>
<gene>
    <name evidence="5" type="ORF">AFUS01_LOCUS15917</name>
</gene>
<dbReference type="AlphaFoldDB" id="A0A8J2K3C7"/>
<dbReference type="PANTHER" id="PTHR19969:SF8">
    <property type="entry name" value="ADAPTER MOLECULE CRK"/>
    <property type="match status" value="1"/>
</dbReference>
<reference evidence="5" key="1">
    <citation type="submission" date="2021-06" db="EMBL/GenBank/DDBJ databases">
        <authorList>
            <person name="Hodson N. C."/>
            <person name="Mongue J. A."/>
            <person name="Jaron S. K."/>
        </authorList>
    </citation>
    <scope>NUCLEOTIDE SEQUENCE</scope>
</reference>
<feature type="compositionally biased region" description="Low complexity" evidence="3">
    <location>
        <begin position="190"/>
        <end position="201"/>
    </location>
</feature>
<keyword evidence="1 2" id="KW-0727">SH2 domain</keyword>
<dbReference type="Pfam" id="PF00788">
    <property type="entry name" value="RA"/>
    <property type="match status" value="1"/>
</dbReference>
<dbReference type="InterPro" id="IPR051184">
    <property type="entry name" value="Tyrosine-phos_adapter"/>
</dbReference>
<evidence type="ECO:0000256" key="2">
    <source>
        <dbReference type="PROSITE-ProRule" id="PRU00191"/>
    </source>
</evidence>
<feature type="compositionally biased region" description="Basic and acidic residues" evidence="3">
    <location>
        <begin position="17"/>
        <end position="26"/>
    </location>
</feature>
<dbReference type="GO" id="GO:0005737">
    <property type="term" value="C:cytoplasm"/>
    <property type="evidence" value="ECO:0007669"/>
    <property type="project" value="TreeGrafter"/>
</dbReference>
<evidence type="ECO:0000313" key="6">
    <source>
        <dbReference type="Proteomes" id="UP000708208"/>
    </source>
</evidence>
<dbReference type="Pfam" id="PF00017">
    <property type="entry name" value="SH2"/>
    <property type="match status" value="1"/>
</dbReference>
<dbReference type="PROSITE" id="PS50001">
    <property type="entry name" value="SH2"/>
    <property type="match status" value="1"/>
</dbReference>
<dbReference type="GO" id="GO:0030971">
    <property type="term" value="F:receptor tyrosine kinase binding"/>
    <property type="evidence" value="ECO:0007669"/>
    <property type="project" value="TreeGrafter"/>
</dbReference>
<organism evidence="5 6">
    <name type="scientific">Allacma fusca</name>
    <dbReference type="NCBI Taxonomy" id="39272"/>
    <lineage>
        <taxon>Eukaryota</taxon>
        <taxon>Metazoa</taxon>
        <taxon>Ecdysozoa</taxon>
        <taxon>Arthropoda</taxon>
        <taxon>Hexapoda</taxon>
        <taxon>Collembola</taxon>
        <taxon>Symphypleona</taxon>
        <taxon>Sminthuridae</taxon>
        <taxon>Allacma</taxon>
    </lineage>
</organism>
<comment type="caution">
    <text evidence="5">The sequence shown here is derived from an EMBL/GenBank/DDBJ whole genome shotgun (WGS) entry which is preliminary data.</text>
</comment>
<dbReference type="OrthoDB" id="21085at2759"/>
<sequence>MDNRKFHSLDNVSLGHCKDSRDRTMSNEEDSSYASSDEEGLQITVLERLIRTHPVWFLPCLQRSGAVHLLQGREVGNFIVRSSTQPMTMAVSVKLPTFVEHYLLKAVDHRISLENSTHTFETVHQLVHHYCSTSDEIPVCLTVPPAIAEATSRQQLRSLALLGQEFWTRSTVKELSSPSDNEVSRHLISSGLGSQSSSLNSIPDNGPHRPTTLNLKVPKPPPRWSKSTLLTSVQYTPTDSGTSAIRKKNRSSIHYKDVELFKGKKTNYDDKASDYEDIWSPINKSKPLSTFKPTNRLSLFESKSIYSEPVDSVRFKRFSVHRHSEPNIRWSHLLIQDDNSFVDPASHINAASSMDNIWGDGGQDSENQIWPKQTSTEDYSNYVHQEVKFPIMTPPNSPGQRHESYRFSRYDNLEYSKSDDSFLQENTISQPWDSSKWEHLLKVVSDSTLQLNSAKSQIEKNKASKCIQLIVRELAEETNGVFGPTLNSFISCTLSAKCKDPNKIMKNIRQFMNGMKNYLTGTTSKETEELRQEIKKQTELLDEFEFLNIDSILEQVLIDLILHPLYNYILCLLNDTNPCLVMNNHDSFNPELKSIYDQFRDTYSPLNKLKMWSEFVSKAQEEDTYNSENSIENLAADLSKSVSERLHSNVITSVRVVIPDERNGTLVRKIIPIQSSTTNKDVIRVLASKLGISNPNDYVLVSIKNGEESTCSENSQVELHEDQTLAFKRINAKIGWPAKI</sequence>
<dbReference type="InterPro" id="IPR000159">
    <property type="entry name" value="RA_dom"/>
</dbReference>
<dbReference type="Pfam" id="PF23268">
    <property type="entry name" value="RIN1"/>
    <property type="match status" value="1"/>
</dbReference>
<proteinExistence type="predicted"/>
<evidence type="ECO:0000256" key="3">
    <source>
        <dbReference type="SAM" id="MobiDB-lite"/>
    </source>
</evidence>